<gene>
    <name evidence="5" type="ORF">BSTOLATCC_MIC27649</name>
</gene>
<feature type="repeat" description="TPR" evidence="3">
    <location>
        <begin position="137"/>
        <end position="170"/>
    </location>
</feature>
<feature type="repeat" description="TPR" evidence="3">
    <location>
        <begin position="238"/>
        <end position="271"/>
    </location>
</feature>
<keyword evidence="2 3" id="KW-0802">TPR repeat</keyword>
<keyword evidence="1" id="KW-0677">Repeat</keyword>
<dbReference type="InterPro" id="IPR011990">
    <property type="entry name" value="TPR-like_helical_dom_sf"/>
</dbReference>
<dbReference type="SMART" id="SM00028">
    <property type="entry name" value="TPR"/>
    <property type="match status" value="11"/>
</dbReference>
<evidence type="ECO:0000256" key="1">
    <source>
        <dbReference type="ARBA" id="ARBA00022737"/>
    </source>
</evidence>
<evidence type="ECO:0000256" key="4">
    <source>
        <dbReference type="SAM" id="MobiDB-lite"/>
    </source>
</evidence>
<protein>
    <recommendedName>
        <fullName evidence="7">Tetratricopeptide repeat protein</fullName>
    </recommendedName>
</protein>
<dbReference type="SUPFAM" id="SSF48452">
    <property type="entry name" value="TPR-like"/>
    <property type="match status" value="4"/>
</dbReference>
<dbReference type="InterPro" id="IPR051685">
    <property type="entry name" value="Ycf3/AcsC/BcsC/TPR_MFPF"/>
</dbReference>
<feature type="compositionally biased region" description="Low complexity" evidence="4">
    <location>
        <begin position="25"/>
        <end position="38"/>
    </location>
</feature>
<dbReference type="Pfam" id="PF13181">
    <property type="entry name" value="TPR_8"/>
    <property type="match status" value="1"/>
</dbReference>
<reference evidence="5" key="1">
    <citation type="submission" date="2021-09" db="EMBL/GenBank/DDBJ databases">
        <authorList>
            <consortium name="AG Swart"/>
            <person name="Singh M."/>
            <person name="Singh A."/>
            <person name="Seah K."/>
            <person name="Emmerich C."/>
        </authorList>
    </citation>
    <scope>NUCLEOTIDE SEQUENCE</scope>
    <source>
        <strain evidence="5">ATCC30299</strain>
    </source>
</reference>
<dbReference type="PANTHER" id="PTHR44943:SF8">
    <property type="entry name" value="TPR REPEAT-CONTAINING PROTEIN MJ0263"/>
    <property type="match status" value="1"/>
</dbReference>
<evidence type="ECO:0008006" key="7">
    <source>
        <dbReference type="Google" id="ProtNLM"/>
    </source>
</evidence>
<dbReference type="PROSITE" id="PS50005">
    <property type="entry name" value="TPR"/>
    <property type="match status" value="2"/>
</dbReference>
<evidence type="ECO:0000313" key="5">
    <source>
        <dbReference type="EMBL" id="CAG9321078.1"/>
    </source>
</evidence>
<organism evidence="5 6">
    <name type="scientific">Blepharisma stoltei</name>
    <dbReference type="NCBI Taxonomy" id="1481888"/>
    <lineage>
        <taxon>Eukaryota</taxon>
        <taxon>Sar</taxon>
        <taxon>Alveolata</taxon>
        <taxon>Ciliophora</taxon>
        <taxon>Postciliodesmatophora</taxon>
        <taxon>Heterotrichea</taxon>
        <taxon>Heterotrichida</taxon>
        <taxon>Blepharismidae</taxon>
        <taxon>Blepharisma</taxon>
    </lineage>
</organism>
<dbReference type="Pfam" id="PF13432">
    <property type="entry name" value="TPR_16"/>
    <property type="match status" value="1"/>
</dbReference>
<evidence type="ECO:0000313" key="6">
    <source>
        <dbReference type="Proteomes" id="UP001162131"/>
    </source>
</evidence>
<comment type="caution">
    <text evidence="5">The sequence shown here is derived from an EMBL/GenBank/DDBJ whole genome shotgun (WGS) entry which is preliminary data.</text>
</comment>
<dbReference type="EMBL" id="CAJZBQ010000027">
    <property type="protein sequence ID" value="CAG9321078.1"/>
    <property type="molecule type" value="Genomic_DNA"/>
</dbReference>
<dbReference type="InterPro" id="IPR019734">
    <property type="entry name" value="TPR_rpt"/>
</dbReference>
<name>A0AAU9JBW6_9CILI</name>
<feature type="region of interest" description="Disordered" evidence="4">
    <location>
        <begin position="904"/>
        <end position="923"/>
    </location>
</feature>
<proteinExistence type="predicted"/>
<dbReference type="Gene3D" id="1.25.40.10">
    <property type="entry name" value="Tetratricopeptide repeat domain"/>
    <property type="match status" value="5"/>
</dbReference>
<dbReference type="PANTHER" id="PTHR44943">
    <property type="entry name" value="CELLULOSE SYNTHASE OPERON PROTEIN C"/>
    <property type="match status" value="1"/>
</dbReference>
<accession>A0AAU9JBW6</accession>
<sequence length="987" mass="113740">MLLKSHTPLRPSNFSILNISRSKYRSPSRQSNSSSKSPSHLRKRFTPTVNKSFTPYEETTPIHFRSPSVDRTLKSSTIIGGAKKRRNHSLKATSKLSTLLEEKETCLDRGKQLISQGHLEEALKYITKGISKFSRFVEGYILRGQLYLEQQLYDKALSDFRKAFSYNSKEPLSLFGIADCLHALGDDEAAIDYIDQAINLPQSYLLALLKRAKLCQEKDPEKALEDFNTYLSCKPEESEAYLGKATILFNLKQYSEAALCFEQAIKYDKEMKCSPTAIYYLGAIKIREKDFYGALHAFNRWKGASEMKQQKILRSFAEAVIFMMKRKYKEGIILFTKLIKKNYSVLQEYQGNCYTYRAYGYNALNQHEKALSDLKKASSYFKLDSASRYNQKLSQGLYHYTKKNYASSISYFQKAHSIFPKNPEPEIFHSAVLLKIAFDSQPFDKELLEEAEDLVNKAAKKREIESETYFFRAVLRYLNNKPKDALDDVKLAIEKAEDNQYEHYVLKGLCHATLHLFQDAAQDFSIAHQLNESLLYILSYRGRCEYLTDDTSSAFSDFQKLVMNDPTNISFHMQKADLFMLTGAYDDAIKTLDDILDIENDFDAIYQKLKCFILMNRIEESFIEIKKVLQMKPNHKTAQFDMECLKYLRKMIKAEKKSEDWKEMTRVCQNWIDMGKGEIFDKKYILWIKGVTLMYTGEFDESLYEFQKVLEIIHAKDVSLLNSDEALIAEEENCEILFNIALCHLDRSMSHSLQIFQDLAKILNSKHKGQMLFLCALIEISLENSDSAESLLKEAFRCDPDSIKPFLNNEPTHIMPLNTNNDFASNFPFMDLPFNCSPKVQIRPAISLPRVDLPSLNFDIPEERVREFFTISKVTPKPEAPWLNRVRGSIQFTELIVDIDTEPTEISDEDTKPTLQKSSVSEDSEIKRQVKSAAPLRHFSSSWIIADESITKLGESIKNAEENRHAPEISNAPEDVLQKIKQICKPV</sequence>
<feature type="region of interest" description="Disordered" evidence="4">
    <location>
        <begin position="18"/>
        <end position="61"/>
    </location>
</feature>
<dbReference type="Pfam" id="PF14559">
    <property type="entry name" value="TPR_19"/>
    <property type="match status" value="1"/>
</dbReference>
<dbReference type="Proteomes" id="UP001162131">
    <property type="component" value="Unassembled WGS sequence"/>
</dbReference>
<dbReference type="AlphaFoldDB" id="A0AAU9JBW6"/>
<evidence type="ECO:0000256" key="3">
    <source>
        <dbReference type="PROSITE-ProRule" id="PRU00339"/>
    </source>
</evidence>
<keyword evidence="6" id="KW-1185">Reference proteome</keyword>
<evidence type="ECO:0000256" key="2">
    <source>
        <dbReference type="ARBA" id="ARBA00022803"/>
    </source>
</evidence>